<gene>
    <name evidence="5" type="ORF">C0Q70_17064</name>
</gene>
<protein>
    <recommendedName>
        <fullName evidence="4">Protein kinase domain-containing protein</fullName>
    </recommendedName>
</protein>
<evidence type="ECO:0000256" key="3">
    <source>
        <dbReference type="SAM" id="MobiDB-lite"/>
    </source>
</evidence>
<feature type="compositionally biased region" description="Basic and acidic residues" evidence="3">
    <location>
        <begin position="706"/>
        <end position="722"/>
    </location>
</feature>
<dbReference type="SUPFAM" id="SSF48371">
    <property type="entry name" value="ARM repeat"/>
    <property type="match status" value="1"/>
</dbReference>
<evidence type="ECO:0000256" key="2">
    <source>
        <dbReference type="SAM" id="Coils"/>
    </source>
</evidence>
<name>A0A2T7NRI7_POMCA</name>
<dbReference type="InterPro" id="IPR011009">
    <property type="entry name" value="Kinase-like_dom_sf"/>
</dbReference>
<accession>A0A2T7NRI7</accession>
<dbReference type="Gene3D" id="1.10.510.10">
    <property type="entry name" value="Transferase(Phosphotransferase) domain 1"/>
    <property type="match status" value="1"/>
</dbReference>
<feature type="domain" description="Protein kinase" evidence="4">
    <location>
        <begin position="52"/>
        <end position="343"/>
    </location>
</feature>
<dbReference type="InterPro" id="IPR000719">
    <property type="entry name" value="Prot_kinase_dom"/>
</dbReference>
<dbReference type="PANTHER" id="PTHR12984:SF16">
    <property type="entry name" value="BLACK MATCH, ISOFORM H"/>
    <property type="match status" value="1"/>
</dbReference>
<comment type="caution">
    <text evidence="5">The sequence shown here is derived from an EMBL/GenBank/DDBJ whole genome shotgun (WGS) entry which is preliminary data.</text>
</comment>
<feature type="compositionally biased region" description="Basic residues" evidence="3">
    <location>
        <begin position="735"/>
        <end position="744"/>
    </location>
</feature>
<comment type="similarity">
    <text evidence="1">Belongs to the protein kinase superfamily.</text>
</comment>
<dbReference type="AlphaFoldDB" id="A0A2T7NRI7"/>
<dbReference type="GO" id="GO:0005524">
    <property type="term" value="F:ATP binding"/>
    <property type="evidence" value="ECO:0007669"/>
    <property type="project" value="InterPro"/>
</dbReference>
<evidence type="ECO:0000313" key="5">
    <source>
        <dbReference type="EMBL" id="PVD23790.1"/>
    </source>
</evidence>
<dbReference type="InterPro" id="IPR051177">
    <property type="entry name" value="CIK-Related_Protein"/>
</dbReference>
<dbReference type="SMART" id="SM00220">
    <property type="entry name" value="S_TKc"/>
    <property type="match status" value="1"/>
</dbReference>
<reference evidence="5 6" key="1">
    <citation type="submission" date="2018-04" db="EMBL/GenBank/DDBJ databases">
        <title>The genome of golden apple snail Pomacea canaliculata provides insight into stress tolerance and invasive adaptation.</title>
        <authorList>
            <person name="Liu C."/>
            <person name="Liu B."/>
            <person name="Ren Y."/>
            <person name="Zhang Y."/>
            <person name="Wang H."/>
            <person name="Li S."/>
            <person name="Jiang F."/>
            <person name="Yin L."/>
            <person name="Zhang G."/>
            <person name="Qian W."/>
            <person name="Fan W."/>
        </authorList>
    </citation>
    <scope>NUCLEOTIDE SEQUENCE [LARGE SCALE GENOMIC DNA]</scope>
    <source>
        <strain evidence="5">SZHN2017</strain>
        <tissue evidence="5">Muscle</tissue>
    </source>
</reference>
<dbReference type="CDD" id="cd14011">
    <property type="entry name" value="PK_SCY1_like"/>
    <property type="match status" value="1"/>
</dbReference>
<evidence type="ECO:0000259" key="4">
    <source>
        <dbReference type="PROSITE" id="PS50011"/>
    </source>
</evidence>
<dbReference type="Gene3D" id="3.30.200.20">
    <property type="entry name" value="Phosphorylase Kinase, domain 1"/>
    <property type="match status" value="1"/>
</dbReference>
<dbReference type="OrthoDB" id="79687at2759"/>
<dbReference type="Gene3D" id="1.25.10.10">
    <property type="entry name" value="Leucine-rich Repeat Variant"/>
    <property type="match status" value="1"/>
</dbReference>
<evidence type="ECO:0000256" key="1">
    <source>
        <dbReference type="ARBA" id="ARBA00038349"/>
    </source>
</evidence>
<dbReference type="PROSITE" id="PS50011">
    <property type="entry name" value="PROTEIN_KINASE_DOM"/>
    <property type="match status" value="1"/>
</dbReference>
<dbReference type="Proteomes" id="UP000245119">
    <property type="component" value="Linkage Group LG10"/>
</dbReference>
<organism evidence="5 6">
    <name type="scientific">Pomacea canaliculata</name>
    <name type="common">Golden apple snail</name>
    <dbReference type="NCBI Taxonomy" id="400727"/>
    <lineage>
        <taxon>Eukaryota</taxon>
        <taxon>Metazoa</taxon>
        <taxon>Spiralia</taxon>
        <taxon>Lophotrochozoa</taxon>
        <taxon>Mollusca</taxon>
        <taxon>Gastropoda</taxon>
        <taxon>Caenogastropoda</taxon>
        <taxon>Architaenioglossa</taxon>
        <taxon>Ampullarioidea</taxon>
        <taxon>Ampullariidae</taxon>
        <taxon>Pomacea</taxon>
    </lineage>
</organism>
<dbReference type="EMBL" id="PZQS01000010">
    <property type="protein sequence ID" value="PVD23790.1"/>
    <property type="molecule type" value="Genomic_DNA"/>
</dbReference>
<keyword evidence="2" id="KW-0175">Coiled coil</keyword>
<dbReference type="Pfam" id="PF00069">
    <property type="entry name" value="Pkinase"/>
    <property type="match status" value="1"/>
</dbReference>
<dbReference type="GO" id="GO:0004672">
    <property type="term" value="F:protein kinase activity"/>
    <property type="evidence" value="ECO:0007669"/>
    <property type="project" value="InterPro"/>
</dbReference>
<dbReference type="SUPFAM" id="SSF56112">
    <property type="entry name" value="Protein kinase-like (PK-like)"/>
    <property type="match status" value="1"/>
</dbReference>
<feature type="coiled-coil region" evidence="2">
    <location>
        <begin position="601"/>
        <end position="631"/>
    </location>
</feature>
<sequence length="808" mass="91267">MLEHTRQGERNGKAVGCSDSRRCRPWTCTMDVLSMLKHTIISNDVNPITNYFDLGRQTGSAGPELAWKIFEAVRKEDKKEVSVFLFEKKIADKLHKPRRRDVVTEVLKKEPWYLERFRHPQILGLVHGIEECHDSIAFATEPVLASLANVLGNYERLPANIPQEIKDHDFIEMEIKLGILQIAEALSHLHSTEQLIHRNVNPQSILLTYRGVWKLAGFYFAEKIKDGKESSPVQPWTNKVPKMAQPDLNFLPPEMQLGRTCSPLSDMFSLGMVVCAIYNAGHSLIAADHNPNLYVKQLDQMHDMFGVVAHKMPMALVEPVEKMINKDLRYRPSAHLFSLLKYFNDTVVINLHALACTDRRDPAGRAEAYVGLSQVIPNIPRKVLYKHVLPTVVDDCKMFDSIIYALPTLLTIIDFATRDDYCDLILRDFCTVLGMPKPVQATVYILNKLDIILTKTPLEDIRTEILPMVFNTLDSSSLQAQEAAIAAIGVVKEYLDDNILRKMVLPKAKSLFFRSTNVKMRINALSCVDHLLESLDKMLILDDVLPFLTDITCQDPDVIVTIVSIYKHMLSDKRFGLTHNLLATKVMPSLIPHTVNPGLNMEQFSSLMEVLRDMLEQVDKQRRNKMKLETVTIPVPHRGSIKMQPGEEGNDLAALLESRLLNQSKSKPGPYSCTRAFSFSTILSRDHFLASSSQYPRAAATSERQQSQDEKSSLDKPLDMQRRHSLVPPSSGYAHHLHHQRGRPQPRPIPPSLHAQPGALQRKWPYGVPKPSSRERRPLATAVHPQCGHPAHLHVRGGRGATPAPQHP</sequence>
<evidence type="ECO:0000313" key="6">
    <source>
        <dbReference type="Proteomes" id="UP000245119"/>
    </source>
</evidence>
<dbReference type="InterPro" id="IPR016024">
    <property type="entry name" value="ARM-type_fold"/>
</dbReference>
<dbReference type="InterPro" id="IPR011989">
    <property type="entry name" value="ARM-like"/>
</dbReference>
<feature type="region of interest" description="Disordered" evidence="3">
    <location>
        <begin position="694"/>
        <end position="808"/>
    </location>
</feature>
<dbReference type="PANTHER" id="PTHR12984">
    <property type="entry name" value="SCY1-RELATED S/T PROTEIN KINASE-LIKE"/>
    <property type="match status" value="1"/>
</dbReference>
<keyword evidence="6" id="KW-1185">Reference proteome</keyword>
<proteinExistence type="inferred from homology"/>